<dbReference type="SMART" id="SM00079">
    <property type="entry name" value="PBPe"/>
    <property type="match status" value="1"/>
</dbReference>
<evidence type="ECO:0000313" key="5">
    <source>
        <dbReference type="EMBL" id="KLK89722.1"/>
    </source>
</evidence>
<dbReference type="Pfam" id="PF00497">
    <property type="entry name" value="SBP_bac_3"/>
    <property type="match status" value="1"/>
</dbReference>
<dbReference type="PATRIC" id="fig|1225564.3.peg.715"/>
<evidence type="ECO:0000313" key="6">
    <source>
        <dbReference type="Proteomes" id="UP000035489"/>
    </source>
</evidence>
<dbReference type="AlphaFoldDB" id="A0A0H1RAT6"/>
<feature type="signal peptide" evidence="2">
    <location>
        <begin position="1"/>
        <end position="23"/>
    </location>
</feature>
<evidence type="ECO:0000259" key="4">
    <source>
        <dbReference type="SMART" id="SM00079"/>
    </source>
</evidence>
<feature type="chain" id="PRO_5002593165" evidence="2">
    <location>
        <begin position="24"/>
        <end position="281"/>
    </location>
</feature>
<dbReference type="RefSeq" id="WP_047192663.1">
    <property type="nucleotide sequence ID" value="NZ_LCYG01000127.1"/>
</dbReference>
<dbReference type="SUPFAM" id="SSF53850">
    <property type="entry name" value="Periplasmic binding protein-like II"/>
    <property type="match status" value="1"/>
</dbReference>
<protein>
    <submittedName>
        <fullName evidence="5">ABC transporter substrate-binding protein</fullName>
    </submittedName>
</protein>
<dbReference type="InterPro" id="IPR001638">
    <property type="entry name" value="Solute-binding_3/MltF_N"/>
</dbReference>
<keyword evidence="1 2" id="KW-0732">Signal</keyword>
<dbReference type="STRING" id="1225564.AA309_29855"/>
<dbReference type="Proteomes" id="UP000035489">
    <property type="component" value="Unassembled WGS sequence"/>
</dbReference>
<reference evidence="5 6" key="1">
    <citation type="submission" date="2015-05" db="EMBL/GenBank/DDBJ databases">
        <title>Draft genome sequence of Microvirga vignae strain BR3299, a novel nitrogen fixing bacteria isolated from Brazil semi-aired region.</title>
        <authorList>
            <person name="Zilli J.E."/>
            <person name="Passos S.R."/>
            <person name="Leite J."/>
            <person name="Baldani J.I."/>
            <person name="Xavier G.R."/>
            <person name="Rumjaneck N.G."/>
            <person name="Simoes-Araujo J.L."/>
        </authorList>
    </citation>
    <scope>NUCLEOTIDE SEQUENCE [LARGE SCALE GENOMIC DNA]</scope>
    <source>
        <strain evidence="5 6">BR3299</strain>
    </source>
</reference>
<name>A0A0H1RAT6_9HYPH</name>
<evidence type="ECO:0000256" key="2">
    <source>
        <dbReference type="SAM" id="SignalP"/>
    </source>
</evidence>
<dbReference type="EMBL" id="LCYG01000127">
    <property type="protein sequence ID" value="KLK89722.1"/>
    <property type="molecule type" value="Genomic_DNA"/>
</dbReference>
<accession>A0A0H1RAT6</accession>
<dbReference type="Gene3D" id="3.40.190.10">
    <property type="entry name" value="Periplasmic binding protein-like II"/>
    <property type="match status" value="2"/>
</dbReference>
<dbReference type="PANTHER" id="PTHR35936">
    <property type="entry name" value="MEMBRANE-BOUND LYTIC MUREIN TRANSGLYCOSYLASE F"/>
    <property type="match status" value="1"/>
</dbReference>
<sequence>MKRLQVFGIAALGLLAATGSAFAQAKKWETVKIATEGAYAPWNFTGPGGKLEGFEIDLIGELCPRMKVKCEIVAQDWDGIIPALNAGKYDAIMAGMQITEKRLESMSFSKPYARTPGAFLVPKDSPLAKVPNDKVFDIGADVAAAQKAADEIKPLLKGKVVGVQGSTTLATMMDRLFQGVEVREYKTTEQHDLDLEAGRVDAIAAATTTLDITLGKPGFENFVIAGPGFTGGFMGRGVAVGLRKTDQDLKAMFDEAIASAMADGTISRLSQKWFKRDLAAK</sequence>
<evidence type="ECO:0000256" key="1">
    <source>
        <dbReference type="ARBA" id="ARBA00022729"/>
    </source>
</evidence>
<dbReference type="InterPro" id="IPR001320">
    <property type="entry name" value="Iontro_rcpt_C"/>
</dbReference>
<feature type="domain" description="Solute-binding protein family 3/N-terminal" evidence="3">
    <location>
        <begin position="30"/>
        <end position="277"/>
    </location>
</feature>
<evidence type="ECO:0000259" key="3">
    <source>
        <dbReference type="SMART" id="SM00062"/>
    </source>
</evidence>
<dbReference type="SMART" id="SM00062">
    <property type="entry name" value="PBPb"/>
    <property type="match status" value="1"/>
</dbReference>
<feature type="domain" description="Ionotropic glutamate receptor C-terminal" evidence="4">
    <location>
        <begin position="30"/>
        <end position="276"/>
    </location>
</feature>
<dbReference type="GO" id="GO:0015276">
    <property type="term" value="F:ligand-gated monoatomic ion channel activity"/>
    <property type="evidence" value="ECO:0007669"/>
    <property type="project" value="InterPro"/>
</dbReference>
<dbReference type="OrthoDB" id="9807134at2"/>
<keyword evidence="6" id="KW-1185">Reference proteome</keyword>
<proteinExistence type="predicted"/>
<comment type="caution">
    <text evidence="5">The sequence shown here is derived from an EMBL/GenBank/DDBJ whole genome shotgun (WGS) entry which is preliminary data.</text>
</comment>
<gene>
    <name evidence="5" type="ORF">AA309_29855</name>
</gene>
<organism evidence="5 6">
    <name type="scientific">Microvirga vignae</name>
    <dbReference type="NCBI Taxonomy" id="1225564"/>
    <lineage>
        <taxon>Bacteria</taxon>
        <taxon>Pseudomonadati</taxon>
        <taxon>Pseudomonadota</taxon>
        <taxon>Alphaproteobacteria</taxon>
        <taxon>Hyphomicrobiales</taxon>
        <taxon>Methylobacteriaceae</taxon>
        <taxon>Microvirga</taxon>
    </lineage>
</organism>
<dbReference type="PANTHER" id="PTHR35936:SF19">
    <property type="entry name" value="AMINO-ACID-BINDING PROTEIN YXEM-RELATED"/>
    <property type="match status" value="1"/>
</dbReference>
<dbReference type="GO" id="GO:0016020">
    <property type="term" value="C:membrane"/>
    <property type="evidence" value="ECO:0007669"/>
    <property type="project" value="InterPro"/>
</dbReference>